<gene>
    <name evidence="1" type="ORF">METZ01_LOCUS93107</name>
</gene>
<name>A0A381VLB5_9ZZZZ</name>
<protein>
    <submittedName>
        <fullName evidence="1">Uncharacterized protein</fullName>
    </submittedName>
</protein>
<dbReference type="AlphaFoldDB" id="A0A381VLB5"/>
<feature type="non-terminal residue" evidence="1">
    <location>
        <position position="236"/>
    </location>
</feature>
<organism evidence="1">
    <name type="scientific">marine metagenome</name>
    <dbReference type="NCBI Taxonomy" id="408172"/>
    <lineage>
        <taxon>unclassified sequences</taxon>
        <taxon>metagenomes</taxon>
        <taxon>ecological metagenomes</taxon>
    </lineage>
</organism>
<evidence type="ECO:0000313" key="1">
    <source>
        <dbReference type="EMBL" id="SVA40253.1"/>
    </source>
</evidence>
<dbReference type="EMBL" id="UINC01008957">
    <property type="protein sequence ID" value="SVA40253.1"/>
    <property type="molecule type" value="Genomic_DNA"/>
</dbReference>
<sequence>MSTKNNSVREQPDIQKPLLLFKNLKTDLDKLKSQVNNLKKVKLSSKLLSGINLKKGDVVDVKQLEFTGSRLSQSLKNTRAKEVSDKLHKYPGDSKSRLDLVEMFLQEAENRSLENARDAFLLAMLEVETPMISTQKINMALAAQTLYLTKLQKYIQDDLSETESKIKGGGNVDAILKKQEERLQGEVDFLQKCVVLLKTEPIASVYELNLNKSKAEKTIPFGDLKNGFDPMLRRLV</sequence>
<accession>A0A381VLB5</accession>
<proteinExistence type="predicted"/>
<reference evidence="1" key="1">
    <citation type="submission" date="2018-05" db="EMBL/GenBank/DDBJ databases">
        <authorList>
            <person name="Lanie J.A."/>
            <person name="Ng W.-L."/>
            <person name="Kazmierczak K.M."/>
            <person name="Andrzejewski T.M."/>
            <person name="Davidsen T.M."/>
            <person name="Wayne K.J."/>
            <person name="Tettelin H."/>
            <person name="Glass J.I."/>
            <person name="Rusch D."/>
            <person name="Podicherti R."/>
            <person name="Tsui H.-C.T."/>
            <person name="Winkler M.E."/>
        </authorList>
    </citation>
    <scope>NUCLEOTIDE SEQUENCE</scope>
</reference>